<comment type="caution">
    <text evidence="7">The sequence shown here is derived from an EMBL/GenBank/DDBJ whole genome shotgun (WGS) entry which is preliminary data.</text>
</comment>
<dbReference type="Proteomes" id="UP000245048">
    <property type="component" value="Unassembled WGS sequence"/>
</dbReference>
<proteinExistence type="predicted"/>
<dbReference type="Pfam" id="PF01810">
    <property type="entry name" value="LysE"/>
    <property type="match status" value="1"/>
</dbReference>
<reference evidence="8" key="1">
    <citation type="submission" date="2017-10" db="EMBL/GenBank/DDBJ databases">
        <authorList>
            <person name="Toshchakov S.V."/>
            <person name="Goeva M.A."/>
        </authorList>
    </citation>
    <scope>NUCLEOTIDE SEQUENCE [LARGE SCALE GENOMIC DNA]</scope>
    <source>
        <strain evidence="8">JR1/69-1-13</strain>
    </source>
</reference>
<evidence type="ECO:0000256" key="2">
    <source>
        <dbReference type="ARBA" id="ARBA00022475"/>
    </source>
</evidence>
<dbReference type="PANTHER" id="PTHR30086:SF20">
    <property type="entry name" value="ARGININE EXPORTER PROTEIN ARGO-RELATED"/>
    <property type="match status" value="1"/>
</dbReference>
<dbReference type="RefSeq" id="WP_109516118.1">
    <property type="nucleotide sequence ID" value="NZ_PDOA01000003.1"/>
</dbReference>
<sequence length="210" mass="21442">MPSLAALLAFAALSVGLAVTPGPNMLYLASRTLAQGRQAGLVSLAGCQAGMALIMLAAAAGVTAALLAVPYAYDVLRLGGAAYLGWMAWQTLRPGGASVFEPRALPPEPPARLFAVGAATALLNPKVALFYVAVLPPFIDPARGSVLAQGVILGSVQVLIGALFDILLVLGAGGISTFLARRPLWLAAQRYVLGGALGLIAVKLATDSRR</sequence>
<evidence type="ECO:0000256" key="1">
    <source>
        <dbReference type="ARBA" id="ARBA00004651"/>
    </source>
</evidence>
<keyword evidence="4 6" id="KW-1133">Transmembrane helix</keyword>
<keyword evidence="2" id="KW-1003">Cell membrane</keyword>
<feature type="transmembrane region" description="Helical" evidence="6">
    <location>
        <begin position="42"/>
        <end position="68"/>
    </location>
</feature>
<dbReference type="InterPro" id="IPR001123">
    <property type="entry name" value="LeuE-type"/>
</dbReference>
<evidence type="ECO:0000313" key="8">
    <source>
        <dbReference type="Proteomes" id="UP000245048"/>
    </source>
</evidence>
<protein>
    <submittedName>
        <fullName evidence="7">Lysine transporter LysE</fullName>
    </submittedName>
</protein>
<evidence type="ECO:0000256" key="3">
    <source>
        <dbReference type="ARBA" id="ARBA00022692"/>
    </source>
</evidence>
<dbReference type="GO" id="GO:0005886">
    <property type="term" value="C:plasma membrane"/>
    <property type="evidence" value="ECO:0007669"/>
    <property type="project" value="UniProtKB-SubCell"/>
</dbReference>
<organism evidence="7 8">
    <name type="scientific">Teichococcus aestuarii</name>
    <dbReference type="NCBI Taxonomy" id="568898"/>
    <lineage>
        <taxon>Bacteria</taxon>
        <taxon>Pseudomonadati</taxon>
        <taxon>Pseudomonadota</taxon>
        <taxon>Alphaproteobacteria</taxon>
        <taxon>Acetobacterales</taxon>
        <taxon>Roseomonadaceae</taxon>
        <taxon>Roseomonas</taxon>
    </lineage>
</organism>
<dbReference type="EMBL" id="PDOA01000003">
    <property type="protein sequence ID" value="PWC29545.1"/>
    <property type="molecule type" value="Genomic_DNA"/>
</dbReference>
<evidence type="ECO:0000313" key="7">
    <source>
        <dbReference type="EMBL" id="PWC29545.1"/>
    </source>
</evidence>
<dbReference type="PIRSF" id="PIRSF006324">
    <property type="entry name" value="LeuE"/>
    <property type="match status" value="1"/>
</dbReference>
<evidence type="ECO:0000256" key="5">
    <source>
        <dbReference type="ARBA" id="ARBA00023136"/>
    </source>
</evidence>
<keyword evidence="3 6" id="KW-0812">Transmembrane</keyword>
<dbReference type="OrthoDB" id="9807053at2"/>
<dbReference type="GO" id="GO:0015171">
    <property type="term" value="F:amino acid transmembrane transporter activity"/>
    <property type="evidence" value="ECO:0007669"/>
    <property type="project" value="TreeGrafter"/>
</dbReference>
<gene>
    <name evidence="7" type="ORF">CR165_06255</name>
</gene>
<evidence type="ECO:0000256" key="6">
    <source>
        <dbReference type="SAM" id="Phobius"/>
    </source>
</evidence>
<accession>A0A2U1V6M8</accession>
<feature type="transmembrane region" description="Helical" evidence="6">
    <location>
        <begin position="146"/>
        <end position="172"/>
    </location>
</feature>
<keyword evidence="8" id="KW-1185">Reference proteome</keyword>
<keyword evidence="5 6" id="KW-0472">Membrane</keyword>
<dbReference type="PANTHER" id="PTHR30086">
    <property type="entry name" value="ARGININE EXPORTER PROTEIN ARGO"/>
    <property type="match status" value="1"/>
</dbReference>
<feature type="transmembrane region" description="Helical" evidence="6">
    <location>
        <begin position="112"/>
        <end position="134"/>
    </location>
</feature>
<comment type="subcellular location">
    <subcellularLocation>
        <location evidence="1">Cell membrane</location>
        <topology evidence="1">Multi-pass membrane protein</topology>
    </subcellularLocation>
</comment>
<dbReference type="AlphaFoldDB" id="A0A2U1V6M8"/>
<evidence type="ECO:0000256" key="4">
    <source>
        <dbReference type="ARBA" id="ARBA00022989"/>
    </source>
</evidence>
<name>A0A2U1V6M8_9PROT</name>